<keyword evidence="4 5" id="KW-0472">Membrane</keyword>
<feature type="transmembrane region" description="Helical" evidence="5">
    <location>
        <begin position="315"/>
        <end position="336"/>
    </location>
</feature>
<feature type="transmembrane region" description="Helical" evidence="5">
    <location>
        <begin position="238"/>
        <end position="257"/>
    </location>
</feature>
<dbReference type="SUPFAM" id="SSF103473">
    <property type="entry name" value="MFS general substrate transporter"/>
    <property type="match status" value="1"/>
</dbReference>
<evidence type="ECO:0000256" key="2">
    <source>
        <dbReference type="ARBA" id="ARBA00022692"/>
    </source>
</evidence>
<dbReference type="Proteomes" id="UP000053477">
    <property type="component" value="Unassembled WGS sequence"/>
</dbReference>
<dbReference type="AlphaFoldDB" id="A0A0H2SQ33"/>
<feature type="transmembrane region" description="Helical" evidence="5">
    <location>
        <begin position="177"/>
        <end position="197"/>
    </location>
</feature>
<dbReference type="InParanoid" id="A0A0H2SQ33"/>
<dbReference type="EMBL" id="KQ085888">
    <property type="protein sequence ID" value="KLO19176.1"/>
    <property type="molecule type" value="Genomic_DNA"/>
</dbReference>
<evidence type="ECO:0000256" key="1">
    <source>
        <dbReference type="ARBA" id="ARBA00004141"/>
    </source>
</evidence>
<dbReference type="Pfam" id="PF07690">
    <property type="entry name" value="MFS_1"/>
    <property type="match status" value="1"/>
</dbReference>
<dbReference type="PANTHER" id="PTHR23502">
    <property type="entry name" value="MAJOR FACILITATOR SUPERFAMILY"/>
    <property type="match status" value="1"/>
</dbReference>
<feature type="transmembrane region" description="Helical" evidence="5">
    <location>
        <begin position="398"/>
        <end position="419"/>
    </location>
</feature>
<evidence type="ECO:0000256" key="5">
    <source>
        <dbReference type="SAM" id="Phobius"/>
    </source>
</evidence>
<dbReference type="GO" id="GO:0022857">
    <property type="term" value="F:transmembrane transporter activity"/>
    <property type="evidence" value="ECO:0007669"/>
    <property type="project" value="InterPro"/>
</dbReference>
<feature type="transmembrane region" description="Helical" evidence="5">
    <location>
        <begin position="209"/>
        <end position="232"/>
    </location>
</feature>
<dbReference type="OrthoDB" id="2533084at2759"/>
<evidence type="ECO:0000313" key="7">
    <source>
        <dbReference type="Proteomes" id="UP000053477"/>
    </source>
</evidence>
<organism evidence="6 7">
    <name type="scientific">Schizopora paradoxa</name>
    <dbReference type="NCBI Taxonomy" id="27342"/>
    <lineage>
        <taxon>Eukaryota</taxon>
        <taxon>Fungi</taxon>
        <taxon>Dikarya</taxon>
        <taxon>Basidiomycota</taxon>
        <taxon>Agaricomycotina</taxon>
        <taxon>Agaricomycetes</taxon>
        <taxon>Hymenochaetales</taxon>
        <taxon>Schizoporaceae</taxon>
        <taxon>Schizopora</taxon>
    </lineage>
</organism>
<dbReference type="Gene3D" id="1.20.1250.20">
    <property type="entry name" value="MFS general substrate transporter like domains"/>
    <property type="match status" value="1"/>
</dbReference>
<accession>A0A0H2SQ33</accession>
<proteinExistence type="predicted"/>
<feature type="transmembrane region" description="Helical" evidence="5">
    <location>
        <begin position="425"/>
        <end position="446"/>
    </location>
</feature>
<feature type="transmembrane region" description="Helical" evidence="5">
    <location>
        <begin position="84"/>
        <end position="109"/>
    </location>
</feature>
<keyword evidence="2 5" id="KW-0812">Transmembrane</keyword>
<dbReference type="STRING" id="27342.A0A0H2SQ33"/>
<protein>
    <submittedName>
        <fullName evidence="6">MFS general substrate transporter</fullName>
    </submittedName>
</protein>
<keyword evidence="3 5" id="KW-1133">Transmembrane helix</keyword>
<comment type="subcellular location">
    <subcellularLocation>
        <location evidence="1">Membrane</location>
        <topology evidence="1">Multi-pass membrane protein</topology>
    </subcellularLocation>
</comment>
<evidence type="ECO:0000256" key="4">
    <source>
        <dbReference type="ARBA" id="ARBA00023136"/>
    </source>
</evidence>
<name>A0A0H2SQ33_9AGAM</name>
<dbReference type="InterPro" id="IPR036259">
    <property type="entry name" value="MFS_trans_sf"/>
</dbReference>
<feature type="transmembrane region" description="Helical" evidence="5">
    <location>
        <begin position="124"/>
        <end position="143"/>
    </location>
</feature>
<feature type="transmembrane region" description="Helical" evidence="5">
    <location>
        <begin position="150"/>
        <end position="171"/>
    </location>
</feature>
<dbReference type="InterPro" id="IPR011701">
    <property type="entry name" value="MFS"/>
</dbReference>
<gene>
    <name evidence="6" type="ORF">SCHPADRAFT_77847</name>
</gene>
<evidence type="ECO:0000256" key="3">
    <source>
        <dbReference type="ARBA" id="ARBA00022989"/>
    </source>
</evidence>
<sequence>MDEKELEPFGPLQPPQSIDELRVYHEKAAGRLVIEPGEAYIEFGEEIASSLKLTEDGTKILWPQPYDDARDPQNWSNERKNAQLLICTLTAITPNFYDSIGIAGVFVIAETFGVSADRVTSMTTAWSVFLQGWAGIFAVMFMHRIGRLPVLFWTQLLSLGFLIGCTLAPNLKTFAAMRYLMAFFSSVPQATGLYIITDIYPFHLQARKLNMWVMGWVISPFVPPFAFGFLVPRAGFRWAYGIGVIYGGIVLFLIIFLGRETLYDRGNPNIDHASRSSSSRTADLLGVSSMKLAKYRTPWRDLVSRPIRLIWRPQLLTMLVYEGVLFGFSIGMNLTVSLFLGEAPPVGYGKSLDTIAAVYSTPVVSVLIGQLLGTYLNDYIAFRFIRRNKGVFEAESRLWTCYISLPFYIAGLIISGFAFQKKLPLVAVVFGWGIREVAVMTTTVAVCKYEIRPPISCFDQELR</sequence>
<dbReference type="GO" id="GO:0005886">
    <property type="term" value="C:plasma membrane"/>
    <property type="evidence" value="ECO:0007669"/>
    <property type="project" value="TreeGrafter"/>
</dbReference>
<dbReference type="PANTHER" id="PTHR23502:SF22">
    <property type="entry name" value="MAJOR FACILITATOR SUPERFAMILY (MFS) PROFILE DOMAIN-CONTAINING PROTEIN"/>
    <property type="match status" value="1"/>
</dbReference>
<keyword evidence="7" id="KW-1185">Reference proteome</keyword>
<feature type="transmembrane region" description="Helical" evidence="5">
    <location>
        <begin position="356"/>
        <end position="377"/>
    </location>
</feature>
<evidence type="ECO:0000313" key="6">
    <source>
        <dbReference type="EMBL" id="KLO19176.1"/>
    </source>
</evidence>
<reference evidence="6 7" key="1">
    <citation type="submission" date="2015-04" db="EMBL/GenBank/DDBJ databases">
        <title>Complete genome sequence of Schizopora paradoxa KUC8140, a cosmopolitan wood degrader in East Asia.</title>
        <authorList>
            <consortium name="DOE Joint Genome Institute"/>
            <person name="Min B."/>
            <person name="Park H."/>
            <person name="Jang Y."/>
            <person name="Kim J.-J."/>
            <person name="Kim K.H."/>
            <person name="Pangilinan J."/>
            <person name="Lipzen A."/>
            <person name="Riley R."/>
            <person name="Grigoriev I.V."/>
            <person name="Spatafora J.W."/>
            <person name="Choi I.-G."/>
        </authorList>
    </citation>
    <scope>NUCLEOTIDE SEQUENCE [LARGE SCALE GENOMIC DNA]</scope>
    <source>
        <strain evidence="6 7">KUC8140</strain>
    </source>
</reference>